<dbReference type="SUPFAM" id="SSF51338">
    <property type="entry name" value="Composite domain of metallo-dependent hydrolases"/>
    <property type="match status" value="1"/>
</dbReference>
<dbReference type="PANTHER" id="PTHR11271">
    <property type="entry name" value="GUANINE DEAMINASE"/>
    <property type="match status" value="1"/>
</dbReference>
<dbReference type="OrthoDB" id="9796020at2"/>
<organism evidence="6 7">
    <name type="scientific">Emcibacter nanhaiensis</name>
    <dbReference type="NCBI Taxonomy" id="1505037"/>
    <lineage>
        <taxon>Bacteria</taxon>
        <taxon>Pseudomonadati</taxon>
        <taxon>Pseudomonadota</taxon>
        <taxon>Alphaproteobacteria</taxon>
        <taxon>Emcibacterales</taxon>
        <taxon>Emcibacteraceae</taxon>
        <taxon>Emcibacter</taxon>
    </lineage>
</organism>
<evidence type="ECO:0000313" key="6">
    <source>
        <dbReference type="EMBL" id="TPD59136.1"/>
    </source>
</evidence>
<evidence type="ECO:0000313" key="7">
    <source>
        <dbReference type="Proteomes" id="UP000319148"/>
    </source>
</evidence>
<dbReference type="NCBIfam" id="NF006681">
    <property type="entry name" value="PRK09229.1-2"/>
    <property type="match status" value="1"/>
</dbReference>
<evidence type="ECO:0000256" key="3">
    <source>
        <dbReference type="ARBA" id="ARBA00022801"/>
    </source>
</evidence>
<protein>
    <submittedName>
        <fullName evidence="6">Formimidoylglutamate deiminase</fullName>
        <ecNumber evidence="6">3.5.3.13</ecNumber>
    </submittedName>
</protein>
<feature type="domain" description="Amidohydrolase-related" evidence="5">
    <location>
        <begin position="51"/>
        <end position="429"/>
    </location>
</feature>
<dbReference type="EC" id="3.5.3.13" evidence="6"/>
<evidence type="ECO:0000259" key="5">
    <source>
        <dbReference type="Pfam" id="PF01979"/>
    </source>
</evidence>
<gene>
    <name evidence="6" type="ORF">FIV46_12965</name>
</gene>
<comment type="cofactor">
    <cofactor evidence="1">
        <name>Zn(2+)</name>
        <dbReference type="ChEBI" id="CHEBI:29105"/>
    </cofactor>
</comment>
<name>A0A501PGZ5_9PROT</name>
<dbReference type="InterPro" id="IPR011059">
    <property type="entry name" value="Metal-dep_hydrolase_composite"/>
</dbReference>
<proteinExistence type="predicted"/>
<dbReference type="NCBIfam" id="TIGR02022">
    <property type="entry name" value="hutF"/>
    <property type="match status" value="1"/>
</dbReference>
<reference evidence="7" key="1">
    <citation type="submission" date="2019-06" db="EMBL/GenBank/DDBJ databases">
        <title>The complete genome of Emcibacter congregatus ZYLT.</title>
        <authorList>
            <person name="Zhao Z."/>
        </authorList>
    </citation>
    <scope>NUCLEOTIDE SEQUENCE [LARGE SCALE GENOMIC DNA]</scope>
    <source>
        <strain evidence="7">MCCC 1A06723</strain>
    </source>
</reference>
<evidence type="ECO:0000256" key="1">
    <source>
        <dbReference type="ARBA" id="ARBA00001947"/>
    </source>
</evidence>
<dbReference type="SUPFAM" id="SSF51556">
    <property type="entry name" value="Metallo-dependent hydrolases"/>
    <property type="match status" value="1"/>
</dbReference>
<dbReference type="RefSeq" id="WP_139941355.1">
    <property type="nucleotide sequence ID" value="NZ_JBHSYP010000002.1"/>
</dbReference>
<dbReference type="PANTHER" id="PTHR11271:SF48">
    <property type="entry name" value="AMIDOHYDROLASE-RELATED DOMAIN-CONTAINING PROTEIN"/>
    <property type="match status" value="1"/>
</dbReference>
<dbReference type="EMBL" id="VFIY01000015">
    <property type="protein sequence ID" value="TPD59136.1"/>
    <property type="molecule type" value="Genomic_DNA"/>
</dbReference>
<dbReference type="GO" id="GO:0005829">
    <property type="term" value="C:cytosol"/>
    <property type="evidence" value="ECO:0007669"/>
    <property type="project" value="TreeGrafter"/>
</dbReference>
<keyword evidence="4" id="KW-0862">Zinc</keyword>
<dbReference type="InterPro" id="IPR051607">
    <property type="entry name" value="Metallo-dep_hydrolases"/>
</dbReference>
<dbReference type="GO" id="GO:0046872">
    <property type="term" value="F:metal ion binding"/>
    <property type="evidence" value="ECO:0007669"/>
    <property type="project" value="UniProtKB-KW"/>
</dbReference>
<dbReference type="InterPro" id="IPR010252">
    <property type="entry name" value="HutF"/>
</dbReference>
<dbReference type="GO" id="GO:0019239">
    <property type="term" value="F:deaminase activity"/>
    <property type="evidence" value="ECO:0007669"/>
    <property type="project" value="TreeGrafter"/>
</dbReference>
<comment type="caution">
    <text evidence="6">The sequence shown here is derived from an EMBL/GenBank/DDBJ whole genome shotgun (WGS) entry which is preliminary data.</text>
</comment>
<dbReference type="InterPro" id="IPR006680">
    <property type="entry name" value="Amidohydro-rel"/>
</dbReference>
<evidence type="ECO:0000256" key="2">
    <source>
        <dbReference type="ARBA" id="ARBA00022723"/>
    </source>
</evidence>
<keyword evidence="3 6" id="KW-0378">Hydrolase</keyword>
<dbReference type="Proteomes" id="UP000319148">
    <property type="component" value="Unassembled WGS sequence"/>
</dbReference>
<keyword evidence="2" id="KW-0479">Metal-binding</keyword>
<keyword evidence="7" id="KW-1185">Reference proteome</keyword>
<accession>A0A501PGZ5</accession>
<dbReference type="GO" id="GO:0050416">
    <property type="term" value="F:formimidoylglutamate deiminase activity"/>
    <property type="evidence" value="ECO:0007669"/>
    <property type="project" value="UniProtKB-EC"/>
</dbReference>
<dbReference type="Pfam" id="PF01979">
    <property type="entry name" value="Amidohydro_1"/>
    <property type="match status" value="1"/>
</dbReference>
<dbReference type="AlphaFoldDB" id="A0A501PGZ5"/>
<sequence length="460" mass="51023">MNKSSRYLIEKAYVEGRWQENLLMEVDPAGLILRLEEQGDAAGAEIIDGYALPSLVNVHSHAFQRAMAGRAEYGSGREDSFWTWRDVMYRCAAHITAEGLYHIARRLYLELLQGGYGVVCEFHYLHHHPDGHSYGESAEMSLAIIRAARDVGIALCHLPVLYMTGGFDRRALSGSQSRFGHSPESYRELWQTLEKECGPDMTLGLAFHSLRAVPVEVIREFDDFAPNAPRHIHIAEQPAEVADCLAHSGQRPVAYLMDHVTVDDKWCLVHATHLDEREIGMLAASGAVAGLCPTTEANLGDGLFPLEDFLAAGGRIAVGSDSHVCREVREELRWLEYGRRLDTGRRAVTASDRQPHCGTRLYDECLDGGAPASGFKTGRLAPGYRADLVVLKQDSIGLVCLPDEQILDGYIFNGNEATIDRMMVGGRWVLREGRHAKEEEINTGFRQVMEGLLANGNNHA</sequence>
<evidence type="ECO:0000256" key="4">
    <source>
        <dbReference type="ARBA" id="ARBA00022833"/>
    </source>
</evidence>
<dbReference type="Gene3D" id="2.30.40.10">
    <property type="entry name" value="Urease, subunit C, domain 1"/>
    <property type="match status" value="1"/>
</dbReference>
<dbReference type="InterPro" id="IPR032466">
    <property type="entry name" value="Metal_Hydrolase"/>
</dbReference>
<dbReference type="Gene3D" id="3.20.20.140">
    <property type="entry name" value="Metal-dependent hydrolases"/>
    <property type="match status" value="1"/>
</dbReference>
<dbReference type="NCBIfam" id="NF006684">
    <property type="entry name" value="PRK09229.1-5"/>
    <property type="match status" value="1"/>
</dbReference>